<gene>
    <name evidence="14" type="ORF">SAMN02745157_3606</name>
</gene>
<dbReference type="PROSITE" id="PS00794">
    <property type="entry name" value="HPPK"/>
    <property type="match status" value="1"/>
</dbReference>
<evidence type="ECO:0000256" key="7">
    <source>
        <dbReference type="ARBA" id="ARBA00022777"/>
    </source>
</evidence>
<dbReference type="EC" id="2.7.6.3" evidence="3"/>
<sequence length="165" mass="17412">MPEAFLGLGSNLGDRHALLQAAVDALAAADGVIVRAASPIYETPPWGPVPQGPYLNACVAVETSLPARALLDLGLSIEREHGRERAVRWGPRTLDIDLLAYGAAAIDEPGLVVPHPRMTERAFVLVPLADIAPELAFAGKPIGAWLGLLDTSTIVPRHDLPPLVA</sequence>
<dbReference type="OrthoDB" id="9808041at2"/>
<comment type="similarity">
    <text evidence="2">Belongs to the HPPK family.</text>
</comment>
<keyword evidence="7 14" id="KW-0418">Kinase</keyword>
<reference evidence="14 15" key="1">
    <citation type="submission" date="2016-11" db="EMBL/GenBank/DDBJ databases">
        <authorList>
            <person name="Jaros S."/>
            <person name="Januszkiewicz K."/>
            <person name="Wedrychowicz H."/>
        </authorList>
    </citation>
    <scope>NUCLEOTIDE SEQUENCE [LARGE SCALE GENOMIC DNA]</scope>
    <source>
        <strain evidence="14 15">DSM 19436</strain>
    </source>
</reference>
<evidence type="ECO:0000256" key="3">
    <source>
        <dbReference type="ARBA" id="ARBA00013253"/>
    </source>
</evidence>
<dbReference type="SUPFAM" id="SSF55083">
    <property type="entry name" value="6-hydroxymethyl-7,8-dihydropterin pyrophosphokinase, HPPK"/>
    <property type="match status" value="1"/>
</dbReference>
<evidence type="ECO:0000256" key="10">
    <source>
        <dbReference type="ARBA" id="ARBA00029409"/>
    </source>
</evidence>
<dbReference type="GO" id="GO:0046654">
    <property type="term" value="P:tetrahydrofolate biosynthetic process"/>
    <property type="evidence" value="ECO:0007669"/>
    <property type="project" value="UniProtKB-UniPathway"/>
</dbReference>
<organism evidence="14 15">
    <name type="scientific">Kaistia soli DSM 19436</name>
    <dbReference type="NCBI Taxonomy" id="1122133"/>
    <lineage>
        <taxon>Bacteria</taxon>
        <taxon>Pseudomonadati</taxon>
        <taxon>Pseudomonadota</taxon>
        <taxon>Alphaproteobacteria</taxon>
        <taxon>Hyphomicrobiales</taxon>
        <taxon>Kaistiaceae</taxon>
        <taxon>Kaistia</taxon>
    </lineage>
</organism>
<dbReference type="GO" id="GO:0003848">
    <property type="term" value="F:2-amino-4-hydroxy-6-hydroxymethyldihydropteridine diphosphokinase activity"/>
    <property type="evidence" value="ECO:0007669"/>
    <property type="project" value="UniProtKB-EC"/>
</dbReference>
<evidence type="ECO:0000256" key="6">
    <source>
        <dbReference type="ARBA" id="ARBA00022741"/>
    </source>
</evidence>
<accession>A0A1M5H2V3</accession>
<evidence type="ECO:0000256" key="9">
    <source>
        <dbReference type="ARBA" id="ARBA00022909"/>
    </source>
</evidence>
<evidence type="ECO:0000256" key="2">
    <source>
        <dbReference type="ARBA" id="ARBA00005810"/>
    </source>
</evidence>
<comment type="function">
    <text evidence="10">Catalyzes the transfer of pyrophosphate from adenosine triphosphate (ATP) to 6-hydroxymethyl-7,8-dihydropterin, an enzymatic step in folate biosynthesis pathway.</text>
</comment>
<dbReference type="Gene3D" id="3.30.70.560">
    <property type="entry name" value="7,8-Dihydro-6-hydroxymethylpterin-pyrophosphokinase HPPK"/>
    <property type="match status" value="1"/>
</dbReference>
<keyword evidence="6" id="KW-0547">Nucleotide-binding</keyword>
<dbReference type="GO" id="GO:0046656">
    <property type="term" value="P:folic acid biosynthetic process"/>
    <property type="evidence" value="ECO:0007669"/>
    <property type="project" value="UniProtKB-KW"/>
</dbReference>
<dbReference type="AlphaFoldDB" id="A0A1M5H2V3"/>
<keyword evidence="5" id="KW-0808">Transferase</keyword>
<protein>
    <recommendedName>
        <fullName evidence="4">2-amino-4-hydroxy-6-hydroxymethyldihydropteridine pyrophosphokinase</fullName>
        <ecNumber evidence="3">2.7.6.3</ecNumber>
    </recommendedName>
    <alternativeName>
        <fullName evidence="11">6-hydroxymethyl-7,8-dihydropterin pyrophosphokinase</fullName>
    </alternativeName>
    <alternativeName>
        <fullName evidence="12">7,8-dihydro-6-hydroxymethylpterin-pyrophosphokinase</fullName>
    </alternativeName>
</protein>
<keyword evidence="8" id="KW-0067">ATP-binding</keyword>
<evidence type="ECO:0000313" key="15">
    <source>
        <dbReference type="Proteomes" id="UP000184485"/>
    </source>
</evidence>
<evidence type="ECO:0000256" key="5">
    <source>
        <dbReference type="ARBA" id="ARBA00022679"/>
    </source>
</evidence>
<dbReference type="NCBIfam" id="TIGR01498">
    <property type="entry name" value="folK"/>
    <property type="match status" value="1"/>
</dbReference>
<dbReference type="Proteomes" id="UP000184485">
    <property type="component" value="Unassembled WGS sequence"/>
</dbReference>
<evidence type="ECO:0000256" key="4">
    <source>
        <dbReference type="ARBA" id="ARBA00016218"/>
    </source>
</evidence>
<dbReference type="UniPathway" id="UPA00077">
    <property type="reaction ID" value="UER00155"/>
</dbReference>
<dbReference type="CDD" id="cd00483">
    <property type="entry name" value="HPPK"/>
    <property type="match status" value="1"/>
</dbReference>
<feature type="domain" description="7,8-dihydro-6-hydroxymethylpterin-pyrophosphokinase" evidence="13">
    <location>
        <begin position="88"/>
        <end position="99"/>
    </location>
</feature>
<dbReference type="Pfam" id="PF01288">
    <property type="entry name" value="HPPK"/>
    <property type="match status" value="1"/>
</dbReference>
<dbReference type="InterPro" id="IPR000550">
    <property type="entry name" value="Hppk"/>
</dbReference>
<evidence type="ECO:0000256" key="1">
    <source>
        <dbReference type="ARBA" id="ARBA00005051"/>
    </source>
</evidence>
<evidence type="ECO:0000256" key="12">
    <source>
        <dbReference type="ARBA" id="ARBA00033413"/>
    </source>
</evidence>
<dbReference type="RefSeq" id="WP_073055383.1">
    <property type="nucleotide sequence ID" value="NZ_FQUP01000003.1"/>
</dbReference>
<dbReference type="EMBL" id="FQUP01000003">
    <property type="protein sequence ID" value="SHG10216.1"/>
    <property type="molecule type" value="Genomic_DNA"/>
</dbReference>
<name>A0A1M5H2V3_9HYPH</name>
<evidence type="ECO:0000313" key="14">
    <source>
        <dbReference type="EMBL" id="SHG10216.1"/>
    </source>
</evidence>
<dbReference type="GO" id="GO:0016301">
    <property type="term" value="F:kinase activity"/>
    <property type="evidence" value="ECO:0007669"/>
    <property type="project" value="UniProtKB-KW"/>
</dbReference>
<dbReference type="InterPro" id="IPR035907">
    <property type="entry name" value="Hppk_sf"/>
</dbReference>
<dbReference type="STRING" id="1122133.SAMN02745157_3606"/>
<evidence type="ECO:0000259" key="13">
    <source>
        <dbReference type="PROSITE" id="PS00794"/>
    </source>
</evidence>
<keyword evidence="9" id="KW-0289">Folate biosynthesis</keyword>
<evidence type="ECO:0000256" key="11">
    <source>
        <dbReference type="ARBA" id="ARBA00029766"/>
    </source>
</evidence>
<dbReference type="PANTHER" id="PTHR43071:SF1">
    <property type="entry name" value="2-AMINO-4-HYDROXY-6-HYDROXYMETHYLDIHYDROPTERIDINE PYROPHOSPHOKINASE"/>
    <property type="match status" value="1"/>
</dbReference>
<comment type="pathway">
    <text evidence="1">Cofactor biosynthesis; tetrahydrofolate biosynthesis; 2-amino-4-hydroxy-6-hydroxymethyl-7,8-dihydropteridine diphosphate from 7,8-dihydroneopterin triphosphate: step 4/4.</text>
</comment>
<evidence type="ECO:0000256" key="8">
    <source>
        <dbReference type="ARBA" id="ARBA00022840"/>
    </source>
</evidence>
<proteinExistence type="inferred from homology"/>
<keyword evidence="15" id="KW-1185">Reference proteome</keyword>
<dbReference type="PANTHER" id="PTHR43071">
    <property type="entry name" value="2-AMINO-4-HYDROXY-6-HYDROXYMETHYLDIHYDROPTERIDINE PYROPHOSPHOKINASE"/>
    <property type="match status" value="1"/>
</dbReference>
<dbReference type="GO" id="GO:0005524">
    <property type="term" value="F:ATP binding"/>
    <property type="evidence" value="ECO:0007669"/>
    <property type="project" value="UniProtKB-KW"/>
</dbReference>